<dbReference type="InterPro" id="IPR012312">
    <property type="entry name" value="Hemerythrin-like"/>
</dbReference>
<keyword evidence="2" id="KW-0813">Transport</keyword>
<dbReference type="NCBIfam" id="NF033749">
    <property type="entry name" value="bact_hemeryth"/>
    <property type="match status" value="1"/>
</dbReference>
<protein>
    <submittedName>
        <fullName evidence="6">Hemerythrin</fullName>
    </submittedName>
</protein>
<comment type="similarity">
    <text evidence="1">Belongs to the hemerythrin family.</text>
</comment>
<reference evidence="6 7" key="1">
    <citation type="submission" date="2017-07" db="EMBL/GenBank/DDBJ databases">
        <title>Leptospira spp. isolated from tropical soils.</title>
        <authorList>
            <person name="Thibeaux R."/>
            <person name="Iraola G."/>
            <person name="Ferres I."/>
            <person name="Bierque E."/>
            <person name="Girault D."/>
            <person name="Soupe-Gilbert M.-E."/>
            <person name="Picardeau M."/>
            <person name="Goarant C."/>
        </authorList>
    </citation>
    <scope>NUCLEOTIDE SEQUENCE [LARGE SCALE GENOMIC DNA]</scope>
    <source>
        <strain evidence="6 7">FH2-B-A1</strain>
    </source>
</reference>
<dbReference type="PANTHER" id="PTHR37164">
    <property type="entry name" value="BACTERIOHEMERYTHRIN"/>
    <property type="match status" value="1"/>
</dbReference>
<comment type="caution">
    <text evidence="6">The sequence shown here is derived from an EMBL/GenBank/DDBJ whole genome shotgun (WGS) entry which is preliminary data.</text>
</comment>
<evidence type="ECO:0000256" key="1">
    <source>
        <dbReference type="ARBA" id="ARBA00010587"/>
    </source>
</evidence>
<feature type="domain" description="Hemerythrin-like" evidence="5">
    <location>
        <begin position="12"/>
        <end position="141"/>
    </location>
</feature>
<keyword evidence="4" id="KW-0408">Iron</keyword>
<keyword evidence="2" id="KW-0561">Oxygen transport</keyword>
<evidence type="ECO:0000313" key="7">
    <source>
        <dbReference type="Proteomes" id="UP000232145"/>
    </source>
</evidence>
<dbReference type="EMBL" id="NPDX01000001">
    <property type="protein sequence ID" value="PJZ84860.1"/>
    <property type="molecule type" value="Genomic_DNA"/>
</dbReference>
<evidence type="ECO:0000256" key="4">
    <source>
        <dbReference type="ARBA" id="ARBA00023004"/>
    </source>
</evidence>
<evidence type="ECO:0000256" key="3">
    <source>
        <dbReference type="ARBA" id="ARBA00022723"/>
    </source>
</evidence>
<dbReference type="Proteomes" id="UP000232145">
    <property type="component" value="Unassembled WGS sequence"/>
</dbReference>
<dbReference type="InterPro" id="IPR012827">
    <property type="entry name" value="Hemerythrin_metal-bd"/>
</dbReference>
<dbReference type="SUPFAM" id="SSF47188">
    <property type="entry name" value="Hemerythrin-like"/>
    <property type="match status" value="1"/>
</dbReference>
<name>A0A2N0AKR8_9LEPT</name>
<dbReference type="NCBIfam" id="TIGR02481">
    <property type="entry name" value="hemeryth_dom"/>
    <property type="match status" value="1"/>
</dbReference>
<dbReference type="CDD" id="cd12107">
    <property type="entry name" value="Hemerythrin"/>
    <property type="match status" value="1"/>
</dbReference>
<gene>
    <name evidence="6" type="ORF">CH364_00840</name>
</gene>
<dbReference type="InterPro" id="IPR016131">
    <property type="entry name" value="Haemerythrin_Fe_BS"/>
</dbReference>
<keyword evidence="7" id="KW-1185">Reference proteome</keyword>
<dbReference type="AlphaFoldDB" id="A0A2N0AKR8"/>
<accession>A0A2N0AKR8</accession>
<dbReference type="PANTHER" id="PTHR37164:SF1">
    <property type="entry name" value="BACTERIOHEMERYTHRIN"/>
    <property type="match status" value="1"/>
</dbReference>
<dbReference type="PROSITE" id="PS00550">
    <property type="entry name" value="HEMERYTHRINS"/>
    <property type="match status" value="1"/>
</dbReference>
<proteinExistence type="inferred from homology"/>
<dbReference type="OrthoDB" id="9797092at2"/>
<dbReference type="GO" id="GO:0046872">
    <property type="term" value="F:metal ion binding"/>
    <property type="evidence" value="ECO:0007669"/>
    <property type="project" value="UniProtKB-KW"/>
</dbReference>
<sequence>MVTKWDSKYETNISEIDSQHKKLFRLINNIETVYDENKEHLSAKSKILLDAVSELEDYTLSHFLIEERVMELNQYPELEAHKKQHDKFTDKILELKNRLTSGTLLSNDVELNQFFGDLLNFLRAWLTNHILKEDMDYKPYIKFNI</sequence>
<dbReference type="Pfam" id="PF01814">
    <property type="entry name" value="Hemerythrin"/>
    <property type="match status" value="1"/>
</dbReference>
<evidence type="ECO:0000256" key="2">
    <source>
        <dbReference type="ARBA" id="ARBA00022621"/>
    </source>
</evidence>
<dbReference type="InterPro" id="IPR035938">
    <property type="entry name" value="Hemerythrin-like_sf"/>
</dbReference>
<organism evidence="6 7">
    <name type="scientific">Leptospira harrisiae</name>
    <dbReference type="NCBI Taxonomy" id="2023189"/>
    <lineage>
        <taxon>Bacteria</taxon>
        <taxon>Pseudomonadati</taxon>
        <taxon>Spirochaetota</taxon>
        <taxon>Spirochaetia</taxon>
        <taxon>Leptospirales</taxon>
        <taxon>Leptospiraceae</taxon>
        <taxon>Leptospira</taxon>
    </lineage>
</organism>
<dbReference type="InterPro" id="IPR050669">
    <property type="entry name" value="Hemerythrin"/>
</dbReference>
<keyword evidence="3" id="KW-0479">Metal-binding</keyword>
<dbReference type="GO" id="GO:0005344">
    <property type="term" value="F:oxygen carrier activity"/>
    <property type="evidence" value="ECO:0007669"/>
    <property type="project" value="UniProtKB-KW"/>
</dbReference>
<evidence type="ECO:0000313" key="6">
    <source>
        <dbReference type="EMBL" id="PJZ84860.1"/>
    </source>
</evidence>
<dbReference type="RefSeq" id="WP_100741746.1">
    <property type="nucleotide sequence ID" value="NZ_NPDW01000001.1"/>
</dbReference>
<dbReference type="Gene3D" id="1.20.120.50">
    <property type="entry name" value="Hemerythrin-like"/>
    <property type="match status" value="1"/>
</dbReference>
<evidence type="ECO:0000259" key="5">
    <source>
        <dbReference type="Pfam" id="PF01814"/>
    </source>
</evidence>